<evidence type="ECO:0000256" key="3">
    <source>
        <dbReference type="ARBA" id="ARBA00023002"/>
    </source>
</evidence>
<dbReference type="Proteomes" id="UP001194468">
    <property type="component" value="Unassembled WGS sequence"/>
</dbReference>
<dbReference type="InterPro" id="IPR036291">
    <property type="entry name" value="NAD(P)-bd_dom_sf"/>
</dbReference>
<protein>
    <recommendedName>
        <fullName evidence="6">Rhamnolipids biosynthesis 3-oxoacyl-reductase</fullName>
    </recommendedName>
</protein>
<evidence type="ECO:0008006" key="6">
    <source>
        <dbReference type="Google" id="ProtNLM"/>
    </source>
</evidence>
<reference evidence="4" key="2">
    <citation type="journal article" date="2020" name="Nat. Commun.">
        <title>Large-scale genome sequencing of mycorrhizal fungi provides insights into the early evolution of symbiotic traits.</title>
        <authorList>
            <person name="Miyauchi S."/>
            <person name="Kiss E."/>
            <person name="Kuo A."/>
            <person name="Drula E."/>
            <person name="Kohler A."/>
            <person name="Sanchez-Garcia M."/>
            <person name="Morin E."/>
            <person name="Andreopoulos B."/>
            <person name="Barry K.W."/>
            <person name="Bonito G."/>
            <person name="Buee M."/>
            <person name="Carver A."/>
            <person name="Chen C."/>
            <person name="Cichocki N."/>
            <person name="Clum A."/>
            <person name="Culley D."/>
            <person name="Crous P.W."/>
            <person name="Fauchery L."/>
            <person name="Girlanda M."/>
            <person name="Hayes R.D."/>
            <person name="Keri Z."/>
            <person name="LaButti K."/>
            <person name="Lipzen A."/>
            <person name="Lombard V."/>
            <person name="Magnuson J."/>
            <person name="Maillard F."/>
            <person name="Murat C."/>
            <person name="Nolan M."/>
            <person name="Ohm R.A."/>
            <person name="Pangilinan J."/>
            <person name="Pereira M.F."/>
            <person name="Perotto S."/>
            <person name="Peter M."/>
            <person name="Pfister S."/>
            <person name="Riley R."/>
            <person name="Sitrit Y."/>
            <person name="Stielow J.B."/>
            <person name="Szollosi G."/>
            <person name="Zifcakova L."/>
            <person name="Stursova M."/>
            <person name="Spatafora J.W."/>
            <person name="Tedersoo L."/>
            <person name="Vaario L.M."/>
            <person name="Yamada A."/>
            <person name="Yan M."/>
            <person name="Wang P."/>
            <person name="Xu J."/>
            <person name="Bruns T."/>
            <person name="Baldrian P."/>
            <person name="Vilgalys R."/>
            <person name="Dunand C."/>
            <person name="Henrissat B."/>
            <person name="Grigoriev I.V."/>
            <person name="Hibbett D."/>
            <person name="Nagy L.G."/>
            <person name="Martin F.M."/>
        </authorList>
    </citation>
    <scope>NUCLEOTIDE SEQUENCE</scope>
    <source>
        <strain evidence="4">BED1</strain>
    </source>
</reference>
<comment type="similarity">
    <text evidence="1">Belongs to the short-chain dehydrogenases/reductases (SDR) family.</text>
</comment>
<accession>A0AAD4BRM5</accession>
<reference evidence="4" key="1">
    <citation type="submission" date="2019-10" db="EMBL/GenBank/DDBJ databases">
        <authorList>
            <consortium name="DOE Joint Genome Institute"/>
            <person name="Kuo A."/>
            <person name="Miyauchi S."/>
            <person name="Kiss E."/>
            <person name="Drula E."/>
            <person name="Kohler A."/>
            <person name="Sanchez-Garcia M."/>
            <person name="Andreopoulos B."/>
            <person name="Barry K.W."/>
            <person name="Bonito G."/>
            <person name="Buee M."/>
            <person name="Carver A."/>
            <person name="Chen C."/>
            <person name="Cichocki N."/>
            <person name="Clum A."/>
            <person name="Culley D."/>
            <person name="Crous P.W."/>
            <person name="Fauchery L."/>
            <person name="Girlanda M."/>
            <person name="Hayes R."/>
            <person name="Keri Z."/>
            <person name="LaButti K."/>
            <person name="Lipzen A."/>
            <person name="Lombard V."/>
            <person name="Magnuson J."/>
            <person name="Maillard F."/>
            <person name="Morin E."/>
            <person name="Murat C."/>
            <person name="Nolan M."/>
            <person name="Ohm R."/>
            <person name="Pangilinan J."/>
            <person name="Pereira M."/>
            <person name="Perotto S."/>
            <person name="Peter M."/>
            <person name="Riley R."/>
            <person name="Sitrit Y."/>
            <person name="Stielow B."/>
            <person name="Szollosi G."/>
            <person name="Zifcakova L."/>
            <person name="Stursova M."/>
            <person name="Spatafora J.W."/>
            <person name="Tedersoo L."/>
            <person name="Vaario L.-M."/>
            <person name="Yamada A."/>
            <person name="Yan M."/>
            <person name="Wang P."/>
            <person name="Xu J."/>
            <person name="Bruns T."/>
            <person name="Baldrian P."/>
            <person name="Vilgalys R."/>
            <person name="Henrissat B."/>
            <person name="Grigoriev I.V."/>
            <person name="Hibbett D."/>
            <person name="Nagy L.G."/>
            <person name="Martin F.M."/>
        </authorList>
    </citation>
    <scope>NUCLEOTIDE SEQUENCE</scope>
    <source>
        <strain evidence="4">BED1</strain>
    </source>
</reference>
<dbReference type="SUPFAM" id="SSF51735">
    <property type="entry name" value="NAD(P)-binding Rossmann-fold domains"/>
    <property type="match status" value="1"/>
</dbReference>
<dbReference type="PANTHER" id="PTHR43618:SF8">
    <property type="entry name" value="7ALPHA-HYDROXYSTEROID DEHYDROGENASE"/>
    <property type="match status" value="1"/>
</dbReference>
<dbReference type="Pfam" id="PF13561">
    <property type="entry name" value="adh_short_C2"/>
    <property type="match status" value="1"/>
</dbReference>
<dbReference type="Gene3D" id="3.40.50.720">
    <property type="entry name" value="NAD(P)-binding Rossmann-like Domain"/>
    <property type="match status" value="1"/>
</dbReference>
<dbReference type="EMBL" id="WHUW01000018">
    <property type="protein sequence ID" value="KAF8437584.1"/>
    <property type="molecule type" value="Genomic_DNA"/>
</dbReference>
<sequence>MPASGELVRCSPHVIVRGDTSLADFSLESLFNVRGKIALVTGGGTGIGKTIASALVQNGAKVYIAARKEASLKETAAELNALGPGSAHYIVADLSNKAGVDALISALAEREPAKTLHILVNNSGASWGAPFDAFPEDKGWDNIMALNVKSIFYLTSGLSSWLAKDATASDPAHVVNVSSTASVSAHSESLLSADGNGTYSYNVSKAAVNHLTSILAVKLGPRKIMVNAICPGVFPTKMTAFAFRSKGEEKISSFQPTGRFGYPSDLAGIALFLCSPASAHVTGAHILLDGGATLSTQGIAPKVKL</sequence>
<evidence type="ECO:0000313" key="5">
    <source>
        <dbReference type="Proteomes" id="UP001194468"/>
    </source>
</evidence>
<dbReference type="PRINTS" id="PR00080">
    <property type="entry name" value="SDRFAMILY"/>
</dbReference>
<keyword evidence="5" id="KW-1185">Reference proteome</keyword>
<name>A0AAD4BRM5_BOLED</name>
<evidence type="ECO:0000313" key="4">
    <source>
        <dbReference type="EMBL" id="KAF8437584.1"/>
    </source>
</evidence>
<dbReference type="PANTHER" id="PTHR43618">
    <property type="entry name" value="7-ALPHA-HYDROXYSTEROID DEHYDROGENASE"/>
    <property type="match status" value="1"/>
</dbReference>
<gene>
    <name evidence="4" type="ORF">L210DRAFT_3631624</name>
</gene>
<keyword evidence="2" id="KW-0521">NADP</keyword>
<evidence type="ECO:0000256" key="2">
    <source>
        <dbReference type="ARBA" id="ARBA00022857"/>
    </source>
</evidence>
<comment type="caution">
    <text evidence="4">The sequence shown here is derived from an EMBL/GenBank/DDBJ whole genome shotgun (WGS) entry which is preliminary data.</text>
</comment>
<evidence type="ECO:0000256" key="1">
    <source>
        <dbReference type="ARBA" id="ARBA00006484"/>
    </source>
</evidence>
<dbReference type="PRINTS" id="PR00081">
    <property type="entry name" value="GDHRDH"/>
</dbReference>
<dbReference type="InterPro" id="IPR002347">
    <property type="entry name" value="SDR_fam"/>
</dbReference>
<dbReference type="AlphaFoldDB" id="A0AAD4BRM5"/>
<proteinExistence type="inferred from homology"/>
<dbReference type="FunFam" id="3.40.50.720:FF:000084">
    <property type="entry name" value="Short-chain dehydrogenase reductase"/>
    <property type="match status" value="1"/>
</dbReference>
<dbReference type="InterPro" id="IPR052178">
    <property type="entry name" value="Sec_Metab_Biosynth_SDR"/>
</dbReference>
<keyword evidence="3" id="KW-0560">Oxidoreductase</keyword>
<dbReference type="GO" id="GO:0016491">
    <property type="term" value="F:oxidoreductase activity"/>
    <property type="evidence" value="ECO:0007669"/>
    <property type="project" value="UniProtKB-KW"/>
</dbReference>
<organism evidence="4 5">
    <name type="scientific">Boletus edulis BED1</name>
    <dbReference type="NCBI Taxonomy" id="1328754"/>
    <lineage>
        <taxon>Eukaryota</taxon>
        <taxon>Fungi</taxon>
        <taxon>Dikarya</taxon>
        <taxon>Basidiomycota</taxon>
        <taxon>Agaricomycotina</taxon>
        <taxon>Agaricomycetes</taxon>
        <taxon>Agaricomycetidae</taxon>
        <taxon>Boletales</taxon>
        <taxon>Boletineae</taxon>
        <taxon>Boletaceae</taxon>
        <taxon>Boletoideae</taxon>
        <taxon>Boletus</taxon>
    </lineage>
</organism>